<evidence type="ECO:0000256" key="1">
    <source>
        <dbReference type="SAM" id="Coils"/>
    </source>
</evidence>
<feature type="coiled-coil region" evidence="1">
    <location>
        <begin position="39"/>
        <end position="158"/>
    </location>
</feature>
<sequence length="485" mass="56294">MQVECKLKGMKRTKKAGASATSTNAAIATNEYPFTTAFMYELRKRVEEAEAQLREEAKIIERMTRDNKSKQDQINAMENLLQREAEKHQETLRLLEDEHATQKLQAEHEIDILRRQVCQLELHVEAYDVLEAANVKLRDRVEQLMQEMEQGNKTHAEEIHKVRLDMFNHKMALEKTFRKALQELDADYLKKAFNAMSEESKNALVANAKLKDELQLQSIGVDNLMHRFTQQAKHFTRMKVENEILEQESHLRLREVATMKKMHLTAARTIDKLKEDVSKEEQQWKEHTNKVIEDLRHDNQHLQKLHELTQKRCNKWKSRCVELTEREASRRMDEQRSKTAPTAATALSSMVRAQSQPAFSPHVTPTVIFSDREKNPSINYDEMWSHSFALRTNQQHDLPLHVGGNEKHDKKKKKQGKFVIQPSDGDAPTEQSVEQLSRIATSELDMVSTRAVNFLTATSRRKTHRLPQTVILRKGQSVDAFNFSS</sequence>
<proteinExistence type="predicted"/>
<dbReference type="AlphaFoldDB" id="A0A6A4C1Z9"/>
<feature type="coiled-coil region" evidence="1">
    <location>
        <begin position="270"/>
        <end position="312"/>
    </location>
</feature>
<gene>
    <name evidence="3" type="ORF">PF001_g23247</name>
</gene>
<keyword evidence="1" id="KW-0175">Coiled coil</keyword>
<evidence type="ECO:0000313" key="3">
    <source>
        <dbReference type="EMBL" id="KAE9282566.1"/>
    </source>
</evidence>
<evidence type="ECO:0000313" key="4">
    <source>
        <dbReference type="Proteomes" id="UP000437068"/>
    </source>
</evidence>
<protein>
    <submittedName>
        <fullName evidence="3">Uncharacterized protein</fullName>
    </submittedName>
</protein>
<feature type="region of interest" description="Disordered" evidence="2">
    <location>
        <begin position="403"/>
        <end position="430"/>
    </location>
</feature>
<organism evidence="3 4">
    <name type="scientific">Phytophthora fragariae</name>
    <dbReference type="NCBI Taxonomy" id="53985"/>
    <lineage>
        <taxon>Eukaryota</taxon>
        <taxon>Sar</taxon>
        <taxon>Stramenopiles</taxon>
        <taxon>Oomycota</taxon>
        <taxon>Peronosporomycetes</taxon>
        <taxon>Peronosporales</taxon>
        <taxon>Peronosporaceae</taxon>
        <taxon>Phytophthora</taxon>
    </lineage>
</organism>
<name>A0A6A4C1Z9_9STRA</name>
<comment type="caution">
    <text evidence="3">The sequence shown here is derived from an EMBL/GenBank/DDBJ whole genome shotgun (WGS) entry which is preliminary data.</text>
</comment>
<dbReference type="EMBL" id="QXGE01002359">
    <property type="protein sequence ID" value="KAE9282566.1"/>
    <property type="molecule type" value="Genomic_DNA"/>
</dbReference>
<dbReference type="Proteomes" id="UP000437068">
    <property type="component" value="Unassembled WGS sequence"/>
</dbReference>
<reference evidence="3 4" key="1">
    <citation type="submission" date="2018-08" db="EMBL/GenBank/DDBJ databases">
        <title>Genomic investigation of the strawberry pathogen Phytophthora fragariae indicates pathogenicity is determined by transcriptional variation in three key races.</title>
        <authorList>
            <person name="Adams T.M."/>
            <person name="Armitage A.D."/>
            <person name="Sobczyk M.K."/>
            <person name="Bates H.J."/>
            <person name="Dunwell J.M."/>
            <person name="Nellist C.F."/>
            <person name="Harrison R.J."/>
        </authorList>
    </citation>
    <scope>NUCLEOTIDE SEQUENCE [LARGE SCALE GENOMIC DNA]</scope>
    <source>
        <strain evidence="3 4">A4</strain>
    </source>
</reference>
<accession>A0A6A4C1Z9</accession>
<evidence type="ECO:0000256" key="2">
    <source>
        <dbReference type="SAM" id="MobiDB-lite"/>
    </source>
</evidence>